<comment type="caution">
    <text evidence="3">The sequence shown here is derived from an EMBL/GenBank/DDBJ whole genome shotgun (WGS) entry which is preliminary data.</text>
</comment>
<keyword evidence="3" id="KW-0808">Transferase</keyword>
<evidence type="ECO:0000256" key="1">
    <source>
        <dbReference type="ARBA" id="ARBA00008954"/>
    </source>
</evidence>
<dbReference type="AlphaFoldDB" id="A0AAN7BVD0"/>
<reference evidence="3" key="1">
    <citation type="journal article" date="2023" name="Mol. Phylogenet. Evol.">
        <title>Genome-scale phylogeny and comparative genomics of the fungal order Sordariales.</title>
        <authorList>
            <person name="Hensen N."/>
            <person name="Bonometti L."/>
            <person name="Westerberg I."/>
            <person name="Brannstrom I.O."/>
            <person name="Guillou S."/>
            <person name="Cros-Aarteil S."/>
            <person name="Calhoun S."/>
            <person name="Haridas S."/>
            <person name="Kuo A."/>
            <person name="Mondo S."/>
            <person name="Pangilinan J."/>
            <person name="Riley R."/>
            <person name="LaButti K."/>
            <person name="Andreopoulos B."/>
            <person name="Lipzen A."/>
            <person name="Chen C."/>
            <person name="Yan M."/>
            <person name="Daum C."/>
            <person name="Ng V."/>
            <person name="Clum A."/>
            <person name="Steindorff A."/>
            <person name="Ohm R.A."/>
            <person name="Martin F."/>
            <person name="Silar P."/>
            <person name="Natvig D.O."/>
            <person name="Lalanne C."/>
            <person name="Gautier V."/>
            <person name="Ament-Velasquez S.L."/>
            <person name="Kruys A."/>
            <person name="Hutchinson M.I."/>
            <person name="Powell A.J."/>
            <person name="Barry K."/>
            <person name="Miller A.N."/>
            <person name="Grigoriev I.V."/>
            <person name="Debuchy R."/>
            <person name="Gladieux P."/>
            <person name="Hiltunen Thoren M."/>
            <person name="Johannesson H."/>
        </authorList>
    </citation>
    <scope>NUCLEOTIDE SEQUENCE</scope>
    <source>
        <strain evidence="3">CBS 990.96</strain>
    </source>
</reference>
<dbReference type="InterPro" id="IPR015421">
    <property type="entry name" value="PyrdxlP-dep_Trfase_major"/>
</dbReference>
<sequence>MEAAMKLARQYFLEIKPAQKQRTRFISRDQSYHGITLGALAVGGHQGRREKFEPLLTKVVSRIAPCNEYRGKRPGETNEKYVARLAHELDEEFKKVGPDTVCAFIAEPIVGAAQGCVPAIPGYFKAVAAVCKKYGALLIFDEVMCGMGRSGTLHAWEQEGVAPDIQTIGKALGGGYQPIAGLLINHKVVNGLKSGTGVFVHGHTYQGHPAACAAALEVQRIIQEESLLPNVRTMGALLSEGLKKRIGNHPNVGNIRGRGLFWGVEFVANKKTLASFPPERHVAMELSELGLGNKYNIQVYPGQGSDGGVKGDHIIISPAFNIKSDEVKWIVDTFGRLVDDYFANLVV</sequence>
<accession>A0AAN7BVD0</accession>
<comment type="similarity">
    <text evidence="1 2">Belongs to the class-III pyridoxal-phosphate-dependent aminotransferase family.</text>
</comment>
<name>A0AAN7BVD0_9PEZI</name>
<dbReference type="GO" id="GO:0005829">
    <property type="term" value="C:cytosol"/>
    <property type="evidence" value="ECO:0007669"/>
    <property type="project" value="TreeGrafter"/>
</dbReference>
<dbReference type="Proteomes" id="UP001301958">
    <property type="component" value="Unassembled WGS sequence"/>
</dbReference>
<keyword evidence="2" id="KW-0663">Pyridoxal phosphate</keyword>
<dbReference type="CDD" id="cd00610">
    <property type="entry name" value="OAT_like"/>
    <property type="match status" value="1"/>
</dbReference>
<gene>
    <name evidence="3" type="ORF">QBC38DRAFT_470425</name>
</gene>
<organism evidence="3 4">
    <name type="scientific">Podospora fimiseda</name>
    <dbReference type="NCBI Taxonomy" id="252190"/>
    <lineage>
        <taxon>Eukaryota</taxon>
        <taxon>Fungi</taxon>
        <taxon>Dikarya</taxon>
        <taxon>Ascomycota</taxon>
        <taxon>Pezizomycotina</taxon>
        <taxon>Sordariomycetes</taxon>
        <taxon>Sordariomycetidae</taxon>
        <taxon>Sordariales</taxon>
        <taxon>Podosporaceae</taxon>
        <taxon>Podospora</taxon>
    </lineage>
</organism>
<keyword evidence="4" id="KW-1185">Reference proteome</keyword>
<dbReference type="Gene3D" id="3.40.640.10">
    <property type="entry name" value="Type I PLP-dependent aspartate aminotransferase-like (Major domain)"/>
    <property type="match status" value="1"/>
</dbReference>
<dbReference type="Pfam" id="PF00202">
    <property type="entry name" value="Aminotran_3"/>
    <property type="match status" value="1"/>
</dbReference>
<dbReference type="PANTHER" id="PTHR43094:SF1">
    <property type="entry name" value="AMINOTRANSFERASE CLASS-III"/>
    <property type="match status" value="1"/>
</dbReference>
<proteinExistence type="inferred from homology"/>
<protein>
    <submittedName>
        <fullName evidence="3">Pyridoxal phosphate-dependent transferase</fullName>
    </submittedName>
</protein>
<dbReference type="GO" id="GO:0008483">
    <property type="term" value="F:transaminase activity"/>
    <property type="evidence" value="ECO:0007669"/>
    <property type="project" value="InterPro"/>
</dbReference>
<dbReference type="InterPro" id="IPR005814">
    <property type="entry name" value="Aminotrans_3"/>
</dbReference>
<dbReference type="InterPro" id="IPR015424">
    <property type="entry name" value="PyrdxlP-dep_Trfase"/>
</dbReference>
<dbReference type="GO" id="GO:0030170">
    <property type="term" value="F:pyridoxal phosphate binding"/>
    <property type="evidence" value="ECO:0007669"/>
    <property type="project" value="InterPro"/>
</dbReference>
<dbReference type="EMBL" id="MU865302">
    <property type="protein sequence ID" value="KAK4230047.1"/>
    <property type="molecule type" value="Genomic_DNA"/>
</dbReference>
<dbReference type="PANTHER" id="PTHR43094">
    <property type="entry name" value="AMINOTRANSFERASE"/>
    <property type="match status" value="1"/>
</dbReference>
<evidence type="ECO:0000313" key="3">
    <source>
        <dbReference type="EMBL" id="KAK4230047.1"/>
    </source>
</evidence>
<evidence type="ECO:0000313" key="4">
    <source>
        <dbReference type="Proteomes" id="UP001301958"/>
    </source>
</evidence>
<reference evidence="3" key="2">
    <citation type="submission" date="2023-05" db="EMBL/GenBank/DDBJ databases">
        <authorList>
            <consortium name="Lawrence Berkeley National Laboratory"/>
            <person name="Steindorff A."/>
            <person name="Hensen N."/>
            <person name="Bonometti L."/>
            <person name="Westerberg I."/>
            <person name="Brannstrom I.O."/>
            <person name="Guillou S."/>
            <person name="Cros-Aarteil S."/>
            <person name="Calhoun S."/>
            <person name="Haridas S."/>
            <person name="Kuo A."/>
            <person name="Mondo S."/>
            <person name="Pangilinan J."/>
            <person name="Riley R."/>
            <person name="Labutti K."/>
            <person name="Andreopoulos B."/>
            <person name="Lipzen A."/>
            <person name="Chen C."/>
            <person name="Yanf M."/>
            <person name="Daum C."/>
            <person name="Ng V."/>
            <person name="Clum A."/>
            <person name="Ohm R."/>
            <person name="Martin F."/>
            <person name="Silar P."/>
            <person name="Natvig D."/>
            <person name="Lalanne C."/>
            <person name="Gautier V."/>
            <person name="Ament-Velasquez S.L."/>
            <person name="Kruys A."/>
            <person name="Hutchinson M.I."/>
            <person name="Powell A.J."/>
            <person name="Barry K."/>
            <person name="Miller A.N."/>
            <person name="Grigoriev I.V."/>
            <person name="Debuchy R."/>
            <person name="Gladieux P."/>
            <person name="Thoren M.H."/>
            <person name="Johannesson H."/>
        </authorList>
    </citation>
    <scope>NUCLEOTIDE SEQUENCE</scope>
    <source>
        <strain evidence="3">CBS 990.96</strain>
    </source>
</reference>
<dbReference type="SUPFAM" id="SSF53383">
    <property type="entry name" value="PLP-dependent transferases"/>
    <property type="match status" value="1"/>
</dbReference>
<evidence type="ECO:0000256" key="2">
    <source>
        <dbReference type="RuleBase" id="RU003560"/>
    </source>
</evidence>